<dbReference type="EMBL" id="CP030759">
    <property type="protein sequence ID" value="AXA34921.1"/>
    <property type="molecule type" value="Genomic_DNA"/>
</dbReference>
<dbReference type="KEGG" id="schv:BRCON_0144"/>
<dbReference type="InterPro" id="IPR021219">
    <property type="entry name" value="DUF2703"/>
</dbReference>
<name>A0A2Z4Y149_SUMC1</name>
<protein>
    <recommendedName>
        <fullName evidence="3">DUF2703 domain-containing protein</fullName>
    </recommendedName>
</protein>
<reference evidence="1 2" key="1">
    <citation type="submission" date="2018-05" db="EMBL/GenBank/DDBJ databases">
        <title>A metagenomic window into the 2 km-deep terrestrial subsurface aquifer revealed taxonomically and functionally diverse microbial community comprising novel uncultured bacterial lineages.</title>
        <authorList>
            <person name="Kadnikov V.V."/>
            <person name="Mardanov A.V."/>
            <person name="Beletsky A.V."/>
            <person name="Banks D."/>
            <person name="Pimenov N.V."/>
            <person name="Frank Y.A."/>
            <person name="Karnachuk O.V."/>
            <person name="Ravin N.V."/>
        </authorList>
    </citation>
    <scope>NUCLEOTIDE SEQUENCE [LARGE SCALE GENOMIC DNA]</scope>
    <source>
        <strain evidence="1">BY</strain>
    </source>
</reference>
<dbReference type="Pfam" id="PF10865">
    <property type="entry name" value="DUF2703"/>
    <property type="match status" value="1"/>
</dbReference>
<evidence type="ECO:0000313" key="2">
    <source>
        <dbReference type="Proteomes" id="UP000262583"/>
    </source>
</evidence>
<gene>
    <name evidence="1" type="ORF">BRCON_0144</name>
</gene>
<evidence type="ECO:0008006" key="3">
    <source>
        <dbReference type="Google" id="ProtNLM"/>
    </source>
</evidence>
<accession>A0A2Z4Y149</accession>
<organism evidence="1 2">
    <name type="scientific">Sumerlaea chitinivorans</name>
    <dbReference type="NCBI Taxonomy" id="2250252"/>
    <lineage>
        <taxon>Bacteria</taxon>
        <taxon>Candidatus Sumerlaeota</taxon>
        <taxon>Candidatus Sumerlaeia</taxon>
        <taxon>Candidatus Sumerlaeales</taxon>
        <taxon>Candidatus Sumerlaeaceae</taxon>
        <taxon>Candidatus Sumerlaea</taxon>
    </lineage>
</organism>
<dbReference type="AlphaFoldDB" id="A0A2Z4Y149"/>
<dbReference type="Proteomes" id="UP000262583">
    <property type="component" value="Chromosome"/>
</dbReference>
<sequence length="146" mass="15968">MIQVKIEWIRLLIADQTCPRCSQTEAEITSAIQHLRQILLPQGIDVVFEKRSLSPTQFAENPMASNQILINGRPLESWVSAKVTSTPCCDVCGDADCRALEVEDQIYEAIPSHLIVQAGLAVAEEMLRGHGRTKPCCSENASCCGG</sequence>
<proteinExistence type="predicted"/>
<evidence type="ECO:0000313" key="1">
    <source>
        <dbReference type="EMBL" id="AXA34921.1"/>
    </source>
</evidence>